<comment type="similarity">
    <text evidence="3 14">Belongs to the anaerobic coproporphyrinogen-III oxidase family.</text>
</comment>
<evidence type="ECO:0000256" key="5">
    <source>
        <dbReference type="ARBA" id="ARBA00022485"/>
    </source>
</evidence>
<comment type="caution">
    <text evidence="16">The sequence shown here is derived from an EMBL/GenBank/DDBJ whole genome shotgun (WGS) entry which is preliminary data.</text>
</comment>
<proteinExistence type="inferred from homology"/>
<keyword evidence="8 14" id="KW-0479">Metal-binding</keyword>
<dbReference type="PIRSF" id="PIRSF000167">
    <property type="entry name" value="HemN"/>
    <property type="match status" value="1"/>
</dbReference>
<evidence type="ECO:0000256" key="4">
    <source>
        <dbReference type="ARBA" id="ARBA00011245"/>
    </source>
</evidence>
<dbReference type="InterPro" id="IPR007197">
    <property type="entry name" value="rSAM"/>
</dbReference>
<keyword evidence="5 14" id="KW-0004">4Fe-4S</keyword>
<feature type="domain" description="Radical SAM core" evidence="15">
    <location>
        <begin position="53"/>
        <end position="287"/>
    </location>
</feature>
<comment type="subcellular location">
    <subcellularLocation>
        <location evidence="1 14">Cytoplasm</location>
    </subcellularLocation>
</comment>
<dbReference type="Gene3D" id="1.10.10.920">
    <property type="match status" value="1"/>
</dbReference>
<evidence type="ECO:0000256" key="13">
    <source>
        <dbReference type="ARBA" id="ARBA00048321"/>
    </source>
</evidence>
<dbReference type="PROSITE" id="PS51918">
    <property type="entry name" value="RADICAL_SAM"/>
    <property type="match status" value="1"/>
</dbReference>
<evidence type="ECO:0000313" key="16">
    <source>
        <dbReference type="EMBL" id="MFG3817099.1"/>
    </source>
</evidence>
<evidence type="ECO:0000256" key="1">
    <source>
        <dbReference type="ARBA" id="ARBA00004496"/>
    </source>
</evidence>
<dbReference type="InterPro" id="IPR058240">
    <property type="entry name" value="rSAM_sf"/>
</dbReference>
<reference evidence="17" key="1">
    <citation type="journal article" date="2024" name="Algal Res.">
        <title>Biochemical, toxicological and genomic investigation of a high-biomass producing Limnothrix strain isolated from Italian shallow drinking water reservoir.</title>
        <authorList>
            <person name="Simonazzi M."/>
            <person name="Shishido T.K."/>
            <person name="Delbaje E."/>
            <person name="Wahlsten M."/>
            <person name="Fewer D.P."/>
            <person name="Sivonen K."/>
            <person name="Pezzolesi L."/>
            <person name="Pistocchi R."/>
        </authorList>
    </citation>
    <scope>NUCLEOTIDE SEQUENCE [LARGE SCALE GENOMIC DNA]</scope>
    <source>
        <strain evidence="17">LRLZ20PSL1</strain>
    </source>
</reference>
<evidence type="ECO:0000256" key="6">
    <source>
        <dbReference type="ARBA" id="ARBA00022490"/>
    </source>
</evidence>
<evidence type="ECO:0000256" key="3">
    <source>
        <dbReference type="ARBA" id="ARBA00005493"/>
    </source>
</evidence>
<keyword evidence="6 14" id="KW-0963">Cytoplasm</keyword>
<dbReference type="Gene3D" id="3.80.30.20">
    <property type="entry name" value="tm_1862 like domain"/>
    <property type="match status" value="1"/>
</dbReference>
<keyword evidence="11 14" id="KW-0411">Iron-sulfur</keyword>
<evidence type="ECO:0000256" key="12">
    <source>
        <dbReference type="ARBA" id="ARBA00023244"/>
    </source>
</evidence>
<organism evidence="16 17">
    <name type="scientific">Limnothrix redekei LRLZ20PSL1</name>
    <dbReference type="NCBI Taxonomy" id="3112953"/>
    <lineage>
        <taxon>Bacteria</taxon>
        <taxon>Bacillati</taxon>
        <taxon>Cyanobacteriota</taxon>
        <taxon>Cyanophyceae</taxon>
        <taxon>Pseudanabaenales</taxon>
        <taxon>Pseudanabaenaceae</taxon>
        <taxon>Limnothrix</taxon>
    </lineage>
</organism>
<name>A0ABW7C7E4_9CYAN</name>
<dbReference type="SMART" id="SM00729">
    <property type="entry name" value="Elp3"/>
    <property type="match status" value="1"/>
</dbReference>
<dbReference type="CDD" id="cd01335">
    <property type="entry name" value="Radical_SAM"/>
    <property type="match status" value="1"/>
</dbReference>
<evidence type="ECO:0000256" key="2">
    <source>
        <dbReference type="ARBA" id="ARBA00004785"/>
    </source>
</evidence>
<evidence type="ECO:0000256" key="7">
    <source>
        <dbReference type="ARBA" id="ARBA00022691"/>
    </source>
</evidence>
<comment type="subunit">
    <text evidence="4">Monomer.</text>
</comment>
<dbReference type="InterPro" id="IPR004558">
    <property type="entry name" value="Coprogen_oxidase_HemN"/>
</dbReference>
<evidence type="ECO:0000259" key="15">
    <source>
        <dbReference type="PROSITE" id="PS51918"/>
    </source>
</evidence>
<keyword evidence="12 14" id="KW-0627">Porphyrin biosynthesis</keyword>
<sequence length="467" mass="54110">MQVLDQALNLAFDADLIQKYNCSLPRYTSYPPATELSTQFPEQDWIQSIQRGNDRKTPLSLYCHIPFCESACYFCGCNTVITQHKAVTETYLDYLQRHIEQVSRYLSDDRLVNQMHWGGGTPNYLSIEQVQHLWKILHQHFQFTDDAELSIEVNPRPLTESYVSALRSLGFNRISFGIQDFNPVVQEAINRIQPEEMLFQAMDWMRAAEFESINVDLIYGLPFQDLNTFRETLHKTLALNPDRIAVFNFAYVPWMKPIQRRIPYDALPSAEEKLDILQMTIATLTEAGYTFIGMDHFAKPDDELAIAQRQGQLHRNFQGYTTQPDSDLIGFGMTSIGMLNDVYTQNQKRLRDYYRAIDYQTLPIERGVTLDADDILRRSIIMELMCQFQVDRDALAQKYGLSFKHSLEAHFPQEYLDLRNLEADGLLTLMPNRITITPIGRLLVRNIASVFDRYLRAQTYNGFSKAV</sequence>
<protein>
    <recommendedName>
        <fullName evidence="14">Coproporphyrinogen-III oxidase</fullName>
        <ecNumber evidence="14">1.3.98.3</ecNumber>
    </recommendedName>
</protein>
<keyword evidence="7 14" id="KW-0949">S-adenosyl-L-methionine</keyword>
<evidence type="ECO:0000256" key="8">
    <source>
        <dbReference type="ARBA" id="ARBA00022723"/>
    </source>
</evidence>
<dbReference type="Pfam" id="PF06969">
    <property type="entry name" value="HemN_C"/>
    <property type="match status" value="1"/>
</dbReference>
<dbReference type="EMBL" id="JAZAQF010000028">
    <property type="protein sequence ID" value="MFG3817099.1"/>
    <property type="molecule type" value="Genomic_DNA"/>
</dbReference>
<keyword evidence="10 14" id="KW-0408">Iron</keyword>
<comment type="catalytic activity">
    <reaction evidence="13 14">
        <text>coproporphyrinogen III + 2 S-adenosyl-L-methionine = protoporphyrinogen IX + 2 5'-deoxyadenosine + 2 L-methionine + 2 CO2</text>
        <dbReference type="Rhea" id="RHEA:15425"/>
        <dbReference type="ChEBI" id="CHEBI:16526"/>
        <dbReference type="ChEBI" id="CHEBI:17319"/>
        <dbReference type="ChEBI" id="CHEBI:57307"/>
        <dbReference type="ChEBI" id="CHEBI:57309"/>
        <dbReference type="ChEBI" id="CHEBI:57844"/>
        <dbReference type="ChEBI" id="CHEBI:59789"/>
        <dbReference type="EC" id="1.3.98.3"/>
    </reaction>
</comment>
<dbReference type="SFLD" id="SFLDS00029">
    <property type="entry name" value="Radical_SAM"/>
    <property type="match status" value="1"/>
</dbReference>
<comment type="pathway">
    <text evidence="2 14">Porphyrin-containing compound metabolism; protoporphyrin-IX biosynthesis; protoporphyrinogen-IX from coproporphyrinogen-III (AdoMet route): step 1/1.</text>
</comment>
<gene>
    <name evidence="16" type="primary">hemN</name>
    <name evidence="16" type="ORF">VPK24_05580</name>
</gene>
<evidence type="ECO:0000256" key="10">
    <source>
        <dbReference type="ARBA" id="ARBA00023004"/>
    </source>
</evidence>
<dbReference type="PANTHER" id="PTHR13932">
    <property type="entry name" value="COPROPORPHYRINIGEN III OXIDASE"/>
    <property type="match status" value="1"/>
</dbReference>
<evidence type="ECO:0000256" key="9">
    <source>
        <dbReference type="ARBA" id="ARBA00023002"/>
    </source>
</evidence>
<keyword evidence="9 14" id="KW-0560">Oxidoreductase</keyword>
<comment type="cofactor">
    <cofactor evidence="14">
        <name>[4Fe-4S] cluster</name>
        <dbReference type="ChEBI" id="CHEBI:49883"/>
    </cofactor>
    <text evidence="14">Binds 1 [4Fe-4S] cluster. The cluster is coordinated with 3 cysteines and an exchangeable S-adenosyl-L-methionine.</text>
</comment>
<evidence type="ECO:0000256" key="14">
    <source>
        <dbReference type="PIRNR" id="PIRNR000167"/>
    </source>
</evidence>
<dbReference type="Pfam" id="PF04055">
    <property type="entry name" value="Radical_SAM"/>
    <property type="match status" value="1"/>
</dbReference>
<dbReference type="GO" id="GO:0051989">
    <property type="term" value="F:coproporphyrinogen dehydrogenase activity"/>
    <property type="evidence" value="ECO:0007669"/>
    <property type="project" value="UniProtKB-EC"/>
</dbReference>
<dbReference type="InterPro" id="IPR034505">
    <property type="entry name" value="Coproporphyrinogen-III_oxidase"/>
</dbReference>
<evidence type="ECO:0000256" key="11">
    <source>
        <dbReference type="ARBA" id="ARBA00023014"/>
    </source>
</evidence>
<dbReference type="SUPFAM" id="SSF102114">
    <property type="entry name" value="Radical SAM enzymes"/>
    <property type="match status" value="1"/>
</dbReference>
<accession>A0ABW7C7E4</accession>
<dbReference type="InterPro" id="IPR010723">
    <property type="entry name" value="HemN_C"/>
</dbReference>
<dbReference type="InterPro" id="IPR006638">
    <property type="entry name" value="Elp3/MiaA/NifB-like_rSAM"/>
</dbReference>
<keyword evidence="17" id="KW-1185">Reference proteome</keyword>
<dbReference type="Proteomes" id="UP001604335">
    <property type="component" value="Unassembled WGS sequence"/>
</dbReference>
<dbReference type="PANTHER" id="PTHR13932:SF6">
    <property type="entry name" value="OXYGEN-INDEPENDENT COPROPORPHYRINOGEN III OXIDASE"/>
    <property type="match status" value="1"/>
</dbReference>
<dbReference type="SFLD" id="SFLDG01065">
    <property type="entry name" value="anaerobic_coproporphyrinogen-I"/>
    <property type="match status" value="1"/>
</dbReference>
<dbReference type="NCBIfam" id="TIGR00538">
    <property type="entry name" value="hemN"/>
    <property type="match status" value="1"/>
</dbReference>
<evidence type="ECO:0000313" key="17">
    <source>
        <dbReference type="Proteomes" id="UP001604335"/>
    </source>
</evidence>
<dbReference type="InterPro" id="IPR023404">
    <property type="entry name" value="rSAM_horseshoe"/>
</dbReference>
<dbReference type="RefSeq" id="WP_099534066.1">
    <property type="nucleotide sequence ID" value="NZ_JAZAQF010000028.1"/>
</dbReference>
<dbReference type="EC" id="1.3.98.3" evidence="14"/>